<reference evidence="2" key="1">
    <citation type="submission" date="2021-01" db="EMBL/GenBank/DDBJ databases">
        <title>Modified the classification status of verrucomicrobia.</title>
        <authorList>
            <person name="Feng X."/>
        </authorList>
    </citation>
    <scope>NUCLEOTIDE SEQUENCE</scope>
    <source>
        <strain evidence="2">KCTC 22201</strain>
    </source>
</reference>
<accession>A0A934VD49</accession>
<gene>
    <name evidence="2" type="ORF">JIN81_02720</name>
</gene>
<comment type="caution">
    <text evidence="2">The sequence shown here is derived from an EMBL/GenBank/DDBJ whole genome shotgun (WGS) entry which is preliminary data.</text>
</comment>
<name>A0A934VD49_9BACT</name>
<dbReference type="RefSeq" id="WP_234044422.1">
    <property type="nucleotide sequence ID" value="NZ_JAENII010000002.1"/>
</dbReference>
<keyword evidence="3" id="KW-1185">Reference proteome</keyword>
<sequence length="107" mass="11815">MIVPVFIALLGFLIQGLLFNDEEALRTSLWLLAAIPCLGILHTLVGFSLRCPLCRGPLMRHASCSVSSKARRTLGSLRLRVALSALFRGNIRCQYCGEPCDTTTPRR</sequence>
<proteinExistence type="predicted"/>
<dbReference type="EMBL" id="JAENII010000002">
    <property type="protein sequence ID" value="MBK1825919.1"/>
    <property type="molecule type" value="Genomic_DNA"/>
</dbReference>
<keyword evidence="1" id="KW-1133">Transmembrane helix</keyword>
<feature type="transmembrane region" description="Helical" evidence="1">
    <location>
        <begin position="29"/>
        <end position="49"/>
    </location>
</feature>
<evidence type="ECO:0000313" key="2">
    <source>
        <dbReference type="EMBL" id="MBK1825919.1"/>
    </source>
</evidence>
<keyword evidence="1" id="KW-0472">Membrane</keyword>
<protein>
    <submittedName>
        <fullName evidence="2">Uncharacterized protein</fullName>
    </submittedName>
</protein>
<evidence type="ECO:0000313" key="3">
    <source>
        <dbReference type="Proteomes" id="UP000658278"/>
    </source>
</evidence>
<evidence type="ECO:0000256" key="1">
    <source>
        <dbReference type="SAM" id="Phobius"/>
    </source>
</evidence>
<dbReference type="Proteomes" id="UP000658278">
    <property type="component" value="Unassembled WGS sequence"/>
</dbReference>
<dbReference type="AlphaFoldDB" id="A0A934VD49"/>
<keyword evidence="1" id="KW-0812">Transmembrane</keyword>
<organism evidence="2 3">
    <name type="scientific">Haloferula rosea</name>
    <dbReference type="NCBI Taxonomy" id="490093"/>
    <lineage>
        <taxon>Bacteria</taxon>
        <taxon>Pseudomonadati</taxon>
        <taxon>Verrucomicrobiota</taxon>
        <taxon>Verrucomicrobiia</taxon>
        <taxon>Verrucomicrobiales</taxon>
        <taxon>Verrucomicrobiaceae</taxon>
        <taxon>Haloferula</taxon>
    </lineage>
</organism>